<sequence>MLCAPTRASTPPRPARPTARASLTAGAPRPSTWRARAVGAPGARGRWEEEAGRKRTLDGPSRGAPGRLPGSRSPTFRGCAPPPRAVVLSLSPFPSPPRRRFLPSRGRRRRSRRPGAFSPRKILRPSPVHLGARLGSRRPHPAILLSLSLCVCVCVCLVLGLTVLSQSPPARSPLPRRVAFLLLACLGLE</sequence>
<gene>
    <name evidence="3" type="ORF">SEVIR_2G316201v2</name>
</gene>
<proteinExistence type="predicted"/>
<reference evidence="3" key="1">
    <citation type="submission" date="2019-03" db="EMBL/GenBank/DDBJ databases">
        <title>WGS assembly of Setaria viridis.</title>
        <authorList>
            <person name="Huang P."/>
            <person name="Jenkins J."/>
            <person name="Grimwood J."/>
            <person name="Barry K."/>
            <person name="Healey A."/>
            <person name="Mamidi S."/>
            <person name="Sreedasyam A."/>
            <person name="Shu S."/>
            <person name="Feldman M."/>
            <person name="Wu J."/>
            <person name="Yu Y."/>
            <person name="Chen C."/>
            <person name="Johnson J."/>
            <person name="Rokhsar D."/>
            <person name="Baxter I."/>
            <person name="Schmutz J."/>
            <person name="Brutnell T."/>
            <person name="Kellogg E."/>
        </authorList>
    </citation>
    <scope>NUCLEOTIDE SEQUENCE [LARGE SCALE GENOMIC DNA]</scope>
</reference>
<feature type="compositionally biased region" description="Basic and acidic residues" evidence="1">
    <location>
        <begin position="45"/>
        <end position="57"/>
    </location>
</feature>
<evidence type="ECO:0000313" key="4">
    <source>
        <dbReference type="Proteomes" id="UP000298652"/>
    </source>
</evidence>
<evidence type="ECO:0000256" key="2">
    <source>
        <dbReference type="SAM" id="Phobius"/>
    </source>
</evidence>
<feature type="transmembrane region" description="Helical" evidence="2">
    <location>
        <begin position="142"/>
        <end position="164"/>
    </location>
</feature>
<feature type="compositionally biased region" description="Basic residues" evidence="1">
    <location>
        <begin position="97"/>
        <end position="113"/>
    </location>
</feature>
<dbReference type="Gramene" id="TKW34605">
    <property type="protein sequence ID" value="TKW34605"/>
    <property type="gene ID" value="SEVIR_2G316201v2"/>
</dbReference>
<feature type="region of interest" description="Disordered" evidence="1">
    <location>
        <begin position="1"/>
        <end position="78"/>
    </location>
</feature>
<dbReference type="AlphaFoldDB" id="A0A4U6VZC9"/>
<feature type="compositionally biased region" description="Low complexity" evidence="1">
    <location>
        <begin position="34"/>
        <end position="44"/>
    </location>
</feature>
<feature type="region of interest" description="Disordered" evidence="1">
    <location>
        <begin position="97"/>
        <end position="121"/>
    </location>
</feature>
<keyword evidence="2" id="KW-0812">Transmembrane</keyword>
<feature type="compositionally biased region" description="Low complexity" evidence="1">
    <location>
        <begin position="1"/>
        <end position="25"/>
    </location>
</feature>
<organism evidence="3 4">
    <name type="scientific">Setaria viridis</name>
    <name type="common">Green bristlegrass</name>
    <name type="synonym">Setaria italica subsp. viridis</name>
    <dbReference type="NCBI Taxonomy" id="4556"/>
    <lineage>
        <taxon>Eukaryota</taxon>
        <taxon>Viridiplantae</taxon>
        <taxon>Streptophyta</taxon>
        <taxon>Embryophyta</taxon>
        <taxon>Tracheophyta</taxon>
        <taxon>Spermatophyta</taxon>
        <taxon>Magnoliopsida</taxon>
        <taxon>Liliopsida</taxon>
        <taxon>Poales</taxon>
        <taxon>Poaceae</taxon>
        <taxon>PACMAD clade</taxon>
        <taxon>Panicoideae</taxon>
        <taxon>Panicodae</taxon>
        <taxon>Paniceae</taxon>
        <taxon>Cenchrinae</taxon>
        <taxon>Setaria</taxon>
    </lineage>
</organism>
<keyword evidence="2" id="KW-0472">Membrane</keyword>
<dbReference type="EMBL" id="CM016553">
    <property type="protein sequence ID" value="TKW34605.1"/>
    <property type="molecule type" value="Genomic_DNA"/>
</dbReference>
<dbReference type="Proteomes" id="UP000298652">
    <property type="component" value="Chromosome 2"/>
</dbReference>
<accession>A0A4U6VZC9</accession>
<evidence type="ECO:0000256" key="1">
    <source>
        <dbReference type="SAM" id="MobiDB-lite"/>
    </source>
</evidence>
<name>A0A4U6VZC9_SETVI</name>
<evidence type="ECO:0000313" key="3">
    <source>
        <dbReference type="EMBL" id="TKW34605.1"/>
    </source>
</evidence>
<protein>
    <submittedName>
        <fullName evidence="3">Uncharacterized protein</fullName>
    </submittedName>
</protein>
<keyword evidence="2" id="KW-1133">Transmembrane helix</keyword>
<keyword evidence="4" id="KW-1185">Reference proteome</keyword>